<dbReference type="SUPFAM" id="SSF53597">
    <property type="entry name" value="Dihydrofolate reductase-like"/>
    <property type="match status" value="1"/>
</dbReference>
<feature type="domain" description="DHFR" evidence="8">
    <location>
        <begin position="1"/>
        <end position="165"/>
    </location>
</feature>
<comment type="similarity">
    <text evidence="2 7">Belongs to the dihydrofolate reductase family.</text>
</comment>
<keyword evidence="6 7" id="KW-0560">Oxidoreductase</keyword>
<comment type="caution">
    <text evidence="9">The sequence shown here is derived from an EMBL/GenBank/DDBJ whole genome shotgun (WGS) entry which is preliminary data.</text>
</comment>
<dbReference type="PROSITE" id="PS51330">
    <property type="entry name" value="DHFR_2"/>
    <property type="match status" value="1"/>
</dbReference>
<evidence type="ECO:0000256" key="6">
    <source>
        <dbReference type="ARBA" id="ARBA00023002"/>
    </source>
</evidence>
<dbReference type="EC" id="1.5.1.3" evidence="3 7"/>
<dbReference type="CDD" id="cd00209">
    <property type="entry name" value="DHFR"/>
    <property type="match status" value="1"/>
</dbReference>
<comment type="pathway">
    <text evidence="1 7">Cofactor biosynthesis; tetrahydrofolate biosynthesis; 5,6,7,8-tetrahydrofolate from 7,8-dihydrofolate: step 1/1.</text>
</comment>
<organism evidence="9 10">
    <name type="scientific">Trueperella abortisuis</name>
    <dbReference type="NCBI Taxonomy" id="445930"/>
    <lineage>
        <taxon>Bacteria</taxon>
        <taxon>Bacillati</taxon>
        <taxon>Actinomycetota</taxon>
        <taxon>Actinomycetes</taxon>
        <taxon>Actinomycetales</taxon>
        <taxon>Actinomycetaceae</taxon>
        <taxon>Trueperella</taxon>
    </lineage>
</organism>
<proteinExistence type="inferred from homology"/>
<gene>
    <name evidence="9" type="ORF">J2S45_001598</name>
</gene>
<dbReference type="InterPro" id="IPR024072">
    <property type="entry name" value="DHFR-like_dom_sf"/>
</dbReference>
<evidence type="ECO:0000313" key="10">
    <source>
        <dbReference type="Proteomes" id="UP001230145"/>
    </source>
</evidence>
<accession>A0ABT9PKJ4</accession>
<dbReference type="PRINTS" id="PR00070">
    <property type="entry name" value="DHFR"/>
</dbReference>
<evidence type="ECO:0000313" key="9">
    <source>
        <dbReference type="EMBL" id="MDP9832919.1"/>
    </source>
</evidence>
<evidence type="ECO:0000256" key="5">
    <source>
        <dbReference type="ARBA" id="ARBA00022857"/>
    </source>
</evidence>
<dbReference type="InterPro" id="IPR012259">
    <property type="entry name" value="DHFR"/>
</dbReference>
<sequence length="184" mass="20131">MIWAQGHDRAIGRAGAMAWHLPEDIRFFKRMTTGHPVIMGRKTWDSLEERYRPLPGRTNIVLTRDTGFSADGALVAASLDEAIRVGEEAAGESGLVWIVGGAQLYEAAMKKAGGVVVTDIDIDVPGADAFAPAVPFNWEPVGTEPMRGWHVAQNGMRFRITAYRRRRSGFDPGDLAAMLGDLPR</sequence>
<dbReference type="PANTHER" id="PTHR48069:SF3">
    <property type="entry name" value="DIHYDROFOLATE REDUCTASE"/>
    <property type="match status" value="1"/>
</dbReference>
<dbReference type="GO" id="GO:0004146">
    <property type="term" value="F:dihydrofolate reductase activity"/>
    <property type="evidence" value="ECO:0007669"/>
    <property type="project" value="UniProtKB-EC"/>
</dbReference>
<dbReference type="Gene3D" id="3.40.430.10">
    <property type="entry name" value="Dihydrofolate Reductase, subunit A"/>
    <property type="match status" value="1"/>
</dbReference>
<dbReference type="RefSeq" id="WP_307635059.1">
    <property type="nucleotide sequence ID" value="NZ_JAUSQL010000001.1"/>
</dbReference>
<dbReference type="InterPro" id="IPR001796">
    <property type="entry name" value="DHFR_dom"/>
</dbReference>
<evidence type="ECO:0000256" key="7">
    <source>
        <dbReference type="PIRNR" id="PIRNR000194"/>
    </source>
</evidence>
<comment type="catalytic activity">
    <reaction evidence="7">
        <text>(6S)-5,6,7,8-tetrahydrofolate + NADP(+) = 7,8-dihydrofolate + NADPH + H(+)</text>
        <dbReference type="Rhea" id="RHEA:15009"/>
        <dbReference type="ChEBI" id="CHEBI:15378"/>
        <dbReference type="ChEBI" id="CHEBI:57451"/>
        <dbReference type="ChEBI" id="CHEBI:57453"/>
        <dbReference type="ChEBI" id="CHEBI:57783"/>
        <dbReference type="ChEBI" id="CHEBI:58349"/>
        <dbReference type="EC" id="1.5.1.3"/>
    </reaction>
</comment>
<name>A0ABT9PKJ4_9ACTO</name>
<comment type="function">
    <text evidence="7">Key enzyme in folate metabolism. Catalyzes an essential reaction for de novo glycine and purine synthesis, and for DNA precursor synthesis.</text>
</comment>
<reference evidence="9 10" key="1">
    <citation type="submission" date="2023-07" db="EMBL/GenBank/DDBJ databases">
        <title>Sequencing the genomes of 1000 actinobacteria strains.</title>
        <authorList>
            <person name="Klenk H.-P."/>
        </authorList>
    </citation>
    <scope>NUCLEOTIDE SEQUENCE [LARGE SCALE GENOMIC DNA]</scope>
    <source>
        <strain evidence="9 10">DSM 19515</strain>
    </source>
</reference>
<dbReference type="Proteomes" id="UP001230145">
    <property type="component" value="Unassembled WGS sequence"/>
</dbReference>
<evidence type="ECO:0000256" key="3">
    <source>
        <dbReference type="ARBA" id="ARBA00012856"/>
    </source>
</evidence>
<evidence type="ECO:0000256" key="4">
    <source>
        <dbReference type="ARBA" id="ARBA00022563"/>
    </source>
</evidence>
<dbReference type="EMBL" id="JAUSQL010000001">
    <property type="protein sequence ID" value="MDP9832919.1"/>
    <property type="molecule type" value="Genomic_DNA"/>
</dbReference>
<evidence type="ECO:0000256" key="1">
    <source>
        <dbReference type="ARBA" id="ARBA00004903"/>
    </source>
</evidence>
<keyword evidence="5 7" id="KW-0521">NADP</keyword>
<dbReference type="Pfam" id="PF00186">
    <property type="entry name" value="DHFR_1"/>
    <property type="match status" value="1"/>
</dbReference>
<keyword evidence="10" id="KW-1185">Reference proteome</keyword>
<keyword evidence="4 7" id="KW-0554">One-carbon metabolism</keyword>
<evidence type="ECO:0000259" key="8">
    <source>
        <dbReference type="PROSITE" id="PS51330"/>
    </source>
</evidence>
<evidence type="ECO:0000256" key="2">
    <source>
        <dbReference type="ARBA" id="ARBA00009539"/>
    </source>
</evidence>
<protein>
    <recommendedName>
        <fullName evidence="3 7">Dihydrofolate reductase</fullName>
        <ecNumber evidence="3 7">1.5.1.3</ecNumber>
    </recommendedName>
</protein>
<dbReference type="PIRSF" id="PIRSF000194">
    <property type="entry name" value="DHFR"/>
    <property type="match status" value="1"/>
</dbReference>
<dbReference type="PANTHER" id="PTHR48069">
    <property type="entry name" value="DIHYDROFOLATE REDUCTASE"/>
    <property type="match status" value="1"/>
</dbReference>